<evidence type="ECO:0000256" key="1">
    <source>
        <dbReference type="ARBA" id="ARBA00023054"/>
    </source>
</evidence>
<dbReference type="EMBL" id="CANHGI010000003">
    <property type="protein sequence ID" value="CAI5446572.1"/>
    <property type="molecule type" value="Genomic_DNA"/>
</dbReference>
<keyword evidence="6" id="KW-1185">Reference proteome</keyword>
<feature type="domain" description="GRIP" evidence="4">
    <location>
        <begin position="530"/>
        <end position="581"/>
    </location>
</feature>
<dbReference type="InterPro" id="IPR000237">
    <property type="entry name" value="GRIP_dom"/>
</dbReference>
<keyword evidence="1 2" id="KW-0175">Coiled coil</keyword>
<dbReference type="SMART" id="SM00755">
    <property type="entry name" value="Grip"/>
    <property type="match status" value="1"/>
</dbReference>
<gene>
    <name evidence="5" type="ORF">CAMP_LOCUS9209</name>
</gene>
<dbReference type="PANTHER" id="PTHR23157">
    <property type="entry name" value="GRIP AND COILED-COIL DOMAIN-CONTAINING PROTEIN 1"/>
    <property type="match status" value="1"/>
</dbReference>
<evidence type="ECO:0000256" key="3">
    <source>
        <dbReference type="SAM" id="MobiDB-lite"/>
    </source>
</evidence>
<dbReference type="Proteomes" id="UP001152747">
    <property type="component" value="Unassembled WGS sequence"/>
</dbReference>
<dbReference type="GO" id="GO:0005794">
    <property type="term" value="C:Golgi apparatus"/>
    <property type="evidence" value="ECO:0007669"/>
    <property type="project" value="TreeGrafter"/>
</dbReference>
<protein>
    <recommendedName>
        <fullName evidence="4">GRIP domain-containing protein</fullName>
    </recommendedName>
</protein>
<accession>A0A9P1N0L8</accession>
<dbReference type="OrthoDB" id="1926336at2759"/>
<dbReference type="AlphaFoldDB" id="A0A9P1N0L8"/>
<feature type="region of interest" description="Disordered" evidence="3">
    <location>
        <begin position="393"/>
        <end position="414"/>
    </location>
</feature>
<dbReference type="PANTHER" id="PTHR23157:SF26">
    <property type="entry name" value="GRIP AND COILED-COIL DOMAIN-CONTAINING PROTEIN 2"/>
    <property type="match status" value="1"/>
</dbReference>
<comment type="caution">
    <text evidence="5">The sequence shown here is derived from an EMBL/GenBank/DDBJ whole genome shotgun (WGS) entry which is preliminary data.</text>
</comment>
<dbReference type="PROSITE" id="PS50913">
    <property type="entry name" value="GRIP"/>
    <property type="match status" value="1"/>
</dbReference>
<reference evidence="5" key="1">
    <citation type="submission" date="2022-11" db="EMBL/GenBank/DDBJ databases">
        <authorList>
            <person name="Kikuchi T."/>
        </authorList>
    </citation>
    <scope>NUCLEOTIDE SEQUENCE</scope>
    <source>
        <strain evidence="5">PS1010</strain>
    </source>
</reference>
<feature type="coiled-coil region" evidence="2">
    <location>
        <begin position="33"/>
        <end position="104"/>
    </location>
</feature>
<evidence type="ECO:0000313" key="6">
    <source>
        <dbReference type="Proteomes" id="UP001152747"/>
    </source>
</evidence>
<dbReference type="InterPro" id="IPR032023">
    <property type="entry name" value="GCC2_Rab_bind"/>
</dbReference>
<dbReference type="Pfam" id="PF01465">
    <property type="entry name" value="GRIP"/>
    <property type="match status" value="1"/>
</dbReference>
<dbReference type="SUPFAM" id="SSF57997">
    <property type="entry name" value="Tropomyosin"/>
    <property type="match status" value="1"/>
</dbReference>
<feature type="coiled-coil region" evidence="2">
    <location>
        <begin position="469"/>
        <end position="541"/>
    </location>
</feature>
<organism evidence="5 6">
    <name type="scientific">Caenorhabditis angaria</name>
    <dbReference type="NCBI Taxonomy" id="860376"/>
    <lineage>
        <taxon>Eukaryota</taxon>
        <taxon>Metazoa</taxon>
        <taxon>Ecdysozoa</taxon>
        <taxon>Nematoda</taxon>
        <taxon>Chromadorea</taxon>
        <taxon>Rhabditida</taxon>
        <taxon>Rhabditina</taxon>
        <taxon>Rhabditomorpha</taxon>
        <taxon>Rhabditoidea</taxon>
        <taxon>Rhabditidae</taxon>
        <taxon>Peloderinae</taxon>
        <taxon>Caenorhabditis</taxon>
    </lineage>
</organism>
<evidence type="ECO:0000313" key="5">
    <source>
        <dbReference type="EMBL" id="CAI5446572.1"/>
    </source>
</evidence>
<name>A0A9P1N0L8_9PELO</name>
<dbReference type="Pfam" id="PF16704">
    <property type="entry name" value="Rab_bind"/>
    <property type="match status" value="1"/>
</dbReference>
<sequence length="597" mass="68839">MVDQAKSPIPPAGNSKLDQLSKEDLVKFAKKQVANLAEAKKNQVALVEKLKQKLGELEQIRAENEQLKELKEKSIASDMVQLELRDAESKIDNLNRALREKTEALIKAHEVIGENDGKVLELRGKLGDFAKIQEEKSRILEGFEEEKKKRLELEGKLREAEGRIGELSDKQGNEKMGLARKMAESECRAGLLEEAISVLKKENHDLSEKSDNYRSQLEQIEKEFAEFKNKARAVLETHQNAKSSVNFEKEEIDRLKEHVGELEREIGNLKEDDAKNLENLATEKDRVEKLTRDLERLRRRVEESENSHLRGMDDLRESSSKTIQRLEEDLRILRNSKDSLENKLKDVTIQKEKAEYLLKAEKCRAETEIQGLTAKLESARKLQKSLENRLKFEENEEKPVPKAIVQPQQQQQNLERSTVVEATHEPLSMQSSVAINDSVSCYNEETQQDRSLEDILYGDIEEDYKTESFELNEEKLARLQEELEKMQKTNLHIGELLSEAESANGRLVSQNTLLKEEIRRLERKEERAEELSNEKNMEYLKNVVVQFLKPTTSPAERAQLIIVLQRVLHLSPQETEILKNCQEILTPNTSNSWFGWT</sequence>
<proteinExistence type="predicted"/>
<dbReference type="InterPro" id="IPR051952">
    <property type="entry name" value="Golgi-autophagy_related"/>
</dbReference>
<evidence type="ECO:0000256" key="2">
    <source>
        <dbReference type="SAM" id="Coils"/>
    </source>
</evidence>
<evidence type="ECO:0000259" key="4">
    <source>
        <dbReference type="PROSITE" id="PS50913"/>
    </source>
</evidence>